<keyword evidence="4" id="KW-1185">Reference proteome</keyword>
<protein>
    <submittedName>
        <fullName evidence="3">Uncharacterized protein</fullName>
    </submittedName>
</protein>
<proteinExistence type="predicted"/>
<keyword evidence="2" id="KW-1133">Transmembrane helix</keyword>
<evidence type="ECO:0000256" key="1">
    <source>
        <dbReference type="SAM" id="Coils"/>
    </source>
</evidence>
<accession>A0ABR3AID3</accession>
<comment type="caution">
    <text evidence="3">The sequence shown here is derived from an EMBL/GenBank/DDBJ whole genome shotgun (WGS) entry which is preliminary data.</text>
</comment>
<feature type="coiled-coil region" evidence="1">
    <location>
        <begin position="84"/>
        <end position="111"/>
    </location>
</feature>
<feature type="transmembrane region" description="Helical" evidence="2">
    <location>
        <begin position="59"/>
        <end position="80"/>
    </location>
</feature>
<name>A0ABR3AID3_PHYBL</name>
<evidence type="ECO:0000313" key="4">
    <source>
        <dbReference type="Proteomes" id="UP001448207"/>
    </source>
</evidence>
<keyword evidence="2" id="KW-0812">Transmembrane</keyword>
<dbReference type="EMBL" id="JBCLYO010000043">
    <property type="protein sequence ID" value="KAL0074242.1"/>
    <property type="molecule type" value="Genomic_DNA"/>
</dbReference>
<keyword evidence="1" id="KW-0175">Coiled coil</keyword>
<evidence type="ECO:0000313" key="3">
    <source>
        <dbReference type="EMBL" id="KAL0074242.1"/>
    </source>
</evidence>
<organism evidence="3 4">
    <name type="scientific">Phycomyces blakesleeanus</name>
    <dbReference type="NCBI Taxonomy" id="4837"/>
    <lineage>
        <taxon>Eukaryota</taxon>
        <taxon>Fungi</taxon>
        <taxon>Fungi incertae sedis</taxon>
        <taxon>Mucoromycota</taxon>
        <taxon>Mucoromycotina</taxon>
        <taxon>Mucoromycetes</taxon>
        <taxon>Mucorales</taxon>
        <taxon>Phycomycetaceae</taxon>
        <taxon>Phycomyces</taxon>
    </lineage>
</organism>
<evidence type="ECO:0000256" key="2">
    <source>
        <dbReference type="SAM" id="Phobius"/>
    </source>
</evidence>
<reference evidence="3 4" key="1">
    <citation type="submission" date="2024-04" db="EMBL/GenBank/DDBJ databases">
        <title>Symmetric and asymmetric DNA N6-adenine methylation regulates different biological responses in Mucorales.</title>
        <authorList>
            <consortium name="Lawrence Berkeley National Laboratory"/>
            <person name="Lax C."/>
            <person name="Mondo S.J."/>
            <person name="Osorio-Concepcion M."/>
            <person name="Muszewska A."/>
            <person name="Corrochano-Luque M."/>
            <person name="Gutierrez G."/>
            <person name="Riley R."/>
            <person name="Lipzen A."/>
            <person name="Guo J."/>
            <person name="Hundley H."/>
            <person name="Amirebrahimi M."/>
            <person name="Ng V."/>
            <person name="Lorenzo-Gutierrez D."/>
            <person name="Binder U."/>
            <person name="Yang J."/>
            <person name="Song Y."/>
            <person name="Canovas D."/>
            <person name="Navarro E."/>
            <person name="Freitag M."/>
            <person name="Gabaldon T."/>
            <person name="Grigoriev I.V."/>
            <person name="Corrochano L.M."/>
            <person name="Nicolas F.E."/>
            <person name="Garre V."/>
        </authorList>
    </citation>
    <scope>NUCLEOTIDE SEQUENCE [LARGE SCALE GENOMIC DNA]</scope>
    <source>
        <strain evidence="3 4">L51</strain>
    </source>
</reference>
<gene>
    <name evidence="3" type="ORF">J3Q64DRAFT_1704544</name>
</gene>
<sequence length="205" mass="22821">MFSSNTKSLKSYCPSLDKSSALARVAKGLEILLYLARLASYSKLEKLTLNSSLLSPDVWVIRLLLFILIRGFFKTIVWTMQCQNFNSKSRIEALEATVAELRAQINSSQANQKDISKVTQDIEKSGIDSRRRTCLFTALAIKSALQIHCTGDDLQASVQMYHAAAEISCRVIKKAFAICIGNGDKIPVRGDLTAIQKRSLLKNFE</sequence>
<keyword evidence="2" id="KW-0472">Membrane</keyword>
<dbReference type="Proteomes" id="UP001448207">
    <property type="component" value="Unassembled WGS sequence"/>
</dbReference>